<dbReference type="Proteomes" id="UP000824120">
    <property type="component" value="Chromosome 4"/>
</dbReference>
<protein>
    <submittedName>
        <fullName evidence="1">Uncharacterized protein</fullName>
    </submittedName>
</protein>
<proteinExistence type="predicted"/>
<dbReference type="EMBL" id="JACXVP010000004">
    <property type="protein sequence ID" value="KAG5612077.1"/>
    <property type="molecule type" value="Genomic_DNA"/>
</dbReference>
<comment type="caution">
    <text evidence="1">The sequence shown here is derived from an EMBL/GenBank/DDBJ whole genome shotgun (WGS) entry which is preliminary data.</text>
</comment>
<name>A0A9J5ZI13_SOLCO</name>
<evidence type="ECO:0000313" key="1">
    <source>
        <dbReference type="EMBL" id="KAG5612077.1"/>
    </source>
</evidence>
<dbReference type="AlphaFoldDB" id="A0A9J5ZI13"/>
<reference evidence="1 2" key="1">
    <citation type="submission" date="2020-09" db="EMBL/GenBank/DDBJ databases">
        <title>De no assembly of potato wild relative species, Solanum commersonii.</title>
        <authorList>
            <person name="Cho K."/>
        </authorList>
    </citation>
    <scope>NUCLEOTIDE SEQUENCE [LARGE SCALE GENOMIC DNA]</scope>
    <source>
        <strain evidence="1">LZ3.2</strain>
        <tissue evidence="1">Leaf</tissue>
    </source>
</reference>
<evidence type="ECO:0000313" key="2">
    <source>
        <dbReference type="Proteomes" id="UP000824120"/>
    </source>
</evidence>
<sequence length="77" mass="8906">MVLRLNINQIEPKNTRLDLQNSNCRNRTATKALTRNKQELNISKHLMQIKALPPPTKLNITTFDRIPHRTVDSICSK</sequence>
<organism evidence="1 2">
    <name type="scientific">Solanum commersonii</name>
    <name type="common">Commerson's wild potato</name>
    <name type="synonym">Commerson's nightshade</name>
    <dbReference type="NCBI Taxonomy" id="4109"/>
    <lineage>
        <taxon>Eukaryota</taxon>
        <taxon>Viridiplantae</taxon>
        <taxon>Streptophyta</taxon>
        <taxon>Embryophyta</taxon>
        <taxon>Tracheophyta</taxon>
        <taxon>Spermatophyta</taxon>
        <taxon>Magnoliopsida</taxon>
        <taxon>eudicotyledons</taxon>
        <taxon>Gunneridae</taxon>
        <taxon>Pentapetalae</taxon>
        <taxon>asterids</taxon>
        <taxon>lamiids</taxon>
        <taxon>Solanales</taxon>
        <taxon>Solanaceae</taxon>
        <taxon>Solanoideae</taxon>
        <taxon>Solaneae</taxon>
        <taxon>Solanum</taxon>
    </lineage>
</organism>
<accession>A0A9J5ZI13</accession>
<keyword evidence="2" id="KW-1185">Reference proteome</keyword>
<gene>
    <name evidence="1" type="ORF">H5410_023358</name>
</gene>